<evidence type="ECO:0000256" key="1">
    <source>
        <dbReference type="SAM" id="MobiDB-lite"/>
    </source>
</evidence>
<evidence type="ECO:0000313" key="2">
    <source>
        <dbReference type="EMBL" id="MPC25572.1"/>
    </source>
</evidence>
<protein>
    <submittedName>
        <fullName evidence="2">Uncharacterized protein</fullName>
    </submittedName>
</protein>
<feature type="compositionally biased region" description="Polar residues" evidence="1">
    <location>
        <begin position="42"/>
        <end position="62"/>
    </location>
</feature>
<comment type="caution">
    <text evidence="2">The sequence shown here is derived from an EMBL/GenBank/DDBJ whole genome shotgun (WGS) entry which is preliminary data.</text>
</comment>
<accession>A0A5B7DV71</accession>
<feature type="region of interest" description="Disordered" evidence="1">
    <location>
        <begin position="1"/>
        <end position="62"/>
    </location>
</feature>
<evidence type="ECO:0000313" key="3">
    <source>
        <dbReference type="Proteomes" id="UP000324222"/>
    </source>
</evidence>
<keyword evidence="3" id="KW-1185">Reference proteome</keyword>
<feature type="compositionally biased region" description="Basic and acidic residues" evidence="1">
    <location>
        <begin position="1"/>
        <end position="13"/>
    </location>
</feature>
<dbReference type="EMBL" id="VSRR010001479">
    <property type="protein sequence ID" value="MPC25572.1"/>
    <property type="molecule type" value="Genomic_DNA"/>
</dbReference>
<proteinExistence type="predicted"/>
<gene>
    <name evidence="2" type="ORF">E2C01_018690</name>
</gene>
<organism evidence="2 3">
    <name type="scientific">Portunus trituberculatus</name>
    <name type="common">Swimming crab</name>
    <name type="synonym">Neptunus trituberculatus</name>
    <dbReference type="NCBI Taxonomy" id="210409"/>
    <lineage>
        <taxon>Eukaryota</taxon>
        <taxon>Metazoa</taxon>
        <taxon>Ecdysozoa</taxon>
        <taxon>Arthropoda</taxon>
        <taxon>Crustacea</taxon>
        <taxon>Multicrustacea</taxon>
        <taxon>Malacostraca</taxon>
        <taxon>Eumalacostraca</taxon>
        <taxon>Eucarida</taxon>
        <taxon>Decapoda</taxon>
        <taxon>Pleocyemata</taxon>
        <taxon>Brachyura</taxon>
        <taxon>Eubrachyura</taxon>
        <taxon>Portunoidea</taxon>
        <taxon>Portunidae</taxon>
        <taxon>Portuninae</taxon>
        <taxon>Portunus</taxon>
    </lineage>
</organism>
<dbReference type="Proteomes" id="UP000324222">
    <property type="component" value="Unassembled WGS sequence"/>
</dbReference>
<dbReference type="AlphaFoldDB" id="A0A5B7DV71"/>
<sequence>MVWTREKGGRRGVEQGGGGEGWRWTTSRKAKEKVERLLLPLQSLSTQGDSHSLPSKDNSPSH</sequence>
<reference evidence="2 3" key="1">
    <citation type="submission" date="2019-05" db="EMBL/GenBank/DDBJ databases">
        <title>Another draft genome of Portunus trituberculatus and its Hox gene families provides insights of decapod evolution.</title>
        <authorList>
            <person name="Jeong J.-H."/>
            <person name="Song I."/>
            <person name="Kim S."/>
            <person name="Choi T."/>
            <person name="Kim D."/>
            <person name="Ryu S."/>
            <person name="Kim W."/>
        </authorList>
    </citation>
    <scope>NUCLEOTIDE SEQUENCE [LARGE SCALE GENOMIC DNA]</scope>
    <source>
        <tissue evidence="2">Muscle</tissue>
    </source>
</reference>
<name>A0A5B7DV71_PORTR</name>